<dbReference type="InterPro" id="IPR036097">
    <property type="entry name" value="HisK_dim/P_sf"/>
</dbReference>
<dbReference type="Pfam" id="PF00512">
    <property type="entry name" value="HisKA"/>
    <property type="match status" value="1"/>
</dbReference>
<dbReference type="Gene3D" id="1.20.120.160">
    <property type="entry name" value="HPT domain"/>
    <property type="match status" value="1"/>
</dbReference>
<evidence type="ECO:0000256" key="10">
    <source>
        <dbReference type="ARBA" id="ARBA00022741"/>
    </source>
</evidence>
<dbReference type="InterPro" id="IPR003661">
    <property type="entry name" value="HisK_dim/P_dom"/>
</dbReference>
<dbReference type="PROSITE" id="PS50109">
    <property type="entry name" value="HIS_KIN"/>
    <property type="match status" value="1"/>
</dbReference>
<dbReference type="Proteomes" id="UP001167864">
    <property type="component" value="Unassembled WGS sequence"/>
</dbReference>
<dbReference type="Gene3D" id="3.40.190.10">
    <property type="entry name" value="Periplasmic binding protein-like II"/>
    <property type="match status" value="4"/>
</dbReference>
<keyword evidence="4" id="KW-1003">Cell membrane</keyword>
<evidence type="ECO:0000256" key="6">
    <source>
        <dbReference type="ARBA" id="ARBA00022553"/>
    </source>
</evidence>
<feature type="signal peptide" evidence="18">
    <location>
        <begin position="1"/>
        <end position="28"/>
    </location>
</feature>
<dbReference type="InterPro" id="IPR008207">
    <property type="entry name" value="Sig_transdc_His_kin_Hpt_dom"/>
</dbReference>
<dbReference type="CDD" id="cd13707">
    <property type="entry name" value="PBP2_BvgS_D2"/>
    <property type="match status" value="1"/>
</dbReference>
<dbReference type="Gene3D" id="1.10.287.130">
    <property type="match status" value="1"/>
</dbReference>
<dbReference type="InterPro" id="IPR011006">
    <property type="entry name" value="CheY-like_superfamily"/>
</dbReference>
<dbReference type="CDD" id="cd00088">
    <property type="entry name" value="HPT"/>
    <property type="match status" value="1"/>
</dbReference>
<dbReference type="SMART" id="SM00062">
    <property type="entry name" value="PBPb"/>
    <property type="match status" value="2"/>
</dbReference>
<evidence type="ECO:0000313" key="22">
    <source>
        <dbReference type="EMBL" id="MDN0086986.1"/>
    </source>
</evidence>
<keyword evidence="7" id="KW-0808">Transferase</keyword>
<feature type="chain" id="PRO_5044026536" description="histidine kinase" evidence="18">
    <location>
        <begin position="29"/>
        <end position="1227"/>
    </location>
</feature>
<evidence type="ECO:0000256" key="8">
    <source>
        <dbReference type="ARBA" id="ARBA00022692"/>
    </source>
</evidence>
<evidence type="ECO:0000259" key="21">
    <source>
        <dbReference type="PROSITE" id="PS50894"/>
    </source>
</evidence>
<dbReference type="FunFam" id="3.30.565.10:FF:000010">
    <property type="entry name" value="Sensor histidine kinase RcsC"/>
    <property type="match status" value="1"/>
</dbReference>
<evidence type="ECO:0000256" key="14">
    <source>
        <dbReference type="ARBA" id="ARBA00023012"/>
    </source>
</evidence>
<dbReference type="Pfam" id="PF00072">
    <property type="entry name" value="Response_reg"/>
    <property type="match status" value="1"/>
</dbReference>
<feature type="modified residue" description="Phosphohistidine" evidence="16">
    <location>
        <position position="1170"/>
    </location>
</feature>
<feature type="domain" description="Histidine kinase" evidence="19">
    <location>
        <begin position="729"/>
        <end position="949"/>
    </location>
</feature>
<dbReference type="EC" id="2.7.13.3" evidence="3"/>
<dbReference type="InterPro" id="IPR001638">
    <property type="entry name" value="Solute-binding_3/MltF_N"/>
</dbReference>
<dbReference type="Pfam" id="PF00497">
    <property type="entry name" value="SBP_bac_3"/>
    <property type="match status" value="1"/>
</dbReference>
<dbReference type="Pfam" id="PF02518">
    <property type="entry name" value="HATPase_c"/>
    <property type="match status" value="1"/>
</dbReference>
<dbReference type="SMART" id="SM00388">
    <property type="entry name" value="HisKA"/>
    <property type="match status" value="1"/>
</dbReference>
<dbReference type="CDD" id="cd17546">
    <property type="entry name" value="REC_hyHK_CKI1_RcsC-like"/>
    <property type="match status" value="1"/>
</dbReference>
<evidence type="ECO:0000256" key="2">
    <source>
        <dbReference type="ARBA" id="ARBA00004429"/>
    </source>
</evidence>
<keyword evidence="5" id="KW-0997">Cell inner membrane</keyword>
<gene>
    <name evidence="22" type="ORF">QVN42_06175</name>
</gene>
<dbReference type="GO" id="GO:0000155">
    <property type="term" value="F:phosphorelay sensor kinase activity"/>
    <property type="evidence" value="ECO:0007669"/>
    <property type="project" value="InterPro"/>
</dbReference>
<dbReference type="PROSITE" id="PS50110">
    <property type="entry name" value="RESPONSE_REGULATORY"/>
    <property type="match status" value="1"/>
</dbReference>
<evidence type="ECO:0000256" key="3">
    <source>
        <dbReference type="ARBA" id="ARBA00012438"/>
    </source>
</evidence>
<keyword evidence="11" id="KW-0418">Kinase</keyword>
<comment type="caution">
    <text evidence="22">The sequence shown here is derived from an EMBL/GenBank/DDBJ whole genome shotgun (WGS) entry which is preliminary data.</text>
</comment>
<name>A0AAW7K7I2_9GAMM</name>
<evidence type="ECO:0000256" key="7">
    <source>
        <dbReference type="ARBA" id="ARBA00022679"/>
    </source>
</evidence>
<evidence type="ECO:0000256" key="9">
    <source>
        <dbReference type="ARBA" id="ARBA00022729"/>
    </source>
</evidence>
<sequence>MRIPTTWCSLPSAWLFCLLFILVAPALAAPINSRLGCDTGQPLTLHSIAKNYSDDLLLTPEIDTRQSSRRTLRVGVVIDANTPFVVNRDDNSIEGIVADYLKVISDSSQLSFQMIGYCDYGLVLNALESGQIDLMAGTPMLAQPGLIASHAFFTNRHVEVRSKDWDPTQRRHPETVAIVNNEPLSPEFLFNYHDDNIIAYPNQLQGLLAVAYGNADVFVANATSANYLIDQLQLLTLQIRNFAPYHPAPYSFLAKASNQKLIDDLNLVLELLPSRATGDIQQRWFGSRHHYNIDAKMLLTEQEIDWIHSHPIVTYLAPLDLAPIIFRDHRTGKMAGLSVDLINLIARRTGLTFEPIFITNTGEGLQDFRSGKIDILPGVAVRDGLYGDALFSTPFSQSLWGILVREDRTDINNVADLAGKRVGLQAGSVSSNIISNPFLNQKINFIEAPDTMTLVRWLQQGKVDAILKNMMTANFIASQDFKPNIKIVAVASEEPLGMAFAIQPDLPELKAIIDKVLDSIAPEDLDSIISEWSVYKPKPVYAADHSIESQWLMLLLKISSAVLLLCGLYLGYLVFNKRRQASQLHTRLLQQESIINALPFAVFIRTADGQLATYNRYFAADREDELKNLLNQNGDNADWPLITPLDRQIDALCQQVLQDMQPQMLDISIEIGGERRDIFLWIIPLNSAEKGLLGGWLDISQRKNFERQLEAARLEAESANRAKSTFLATISHELRTPMYAILGLLELEIRGQQPVQKETLKTVSNSAQSLLRLLDDIIDSAKIEAGQLSVHPVATDFRTEFERLLQIYQPIANERQLRFSSWIDDQMPPLLLVDMLRVKQVVGNLLGNALKFTEQGGVSIDVTRETTSPHHGIMSIDITDTGIGISDTAQASLFQPFSQANEGGSPRFGGSGLGLWICRQLVMKMGGDISMESELNKGTSLFITLPLPLAELTPAATDNPPRLPAMQQQVSHLNILVVDDMEVNRKVLRQQLAFIGLKQVVTANNGAKAWALLQEQTFDLVITDYNMPVMNGFELTYRIRNDERLRHIIVIGCTADAREESVLQCQKAGMNTCLIKPVTLDSLRMILAQQGFVTAQAPTELMQADKDTPATHNKLRLLSGGNAGVEKELLASLLSSNQLDLARLQHIMTQLSDNPLEREKDYKEIASLIHRIKGGVQFVSAEDLVASCIRFEDLLSCRNHHAITEHWPIWQALLIQANEQIDEAIAR</sequence>
<keyword evidence="6 17" id="KW-0597">Phosphoprotein</keyword>
<dbReference type="CDD" id="cd13705">
    <property type="entry name" value="PBP2_BvgS_D1"/>
    <property type="match status" value="1"/>
</dbReference>
<evidence type="ECO:0000256" key="11">
    <source>
        <dbReference type="ARBA" id="ARBA00022777"/>
    </source>
</evidence>
<evidence type="ECO:0000256" key="18">
    <source>
        <dbReference type="SAM" id="SignalP"/>
    </source>
</evidence>
<comment type="subcellular location">
    <subcellularLocation>
        <location evidence="2">Cell inner membrane</location>
        <topology evidence="2">Multi-pass membrane protein</topology>
    </subcellularLocation>
</comment>
<keyword evidence="10" id="KW-0547">Nucleotide-binding</keyword>
<dbReference type="InterPro" id="IPR049870">
    <property type="entry name" value="BvgS-like_periplasmic1"/>
</dbReference>
<dbReference type="SMART" id="SM00387">
    <property type="entry name" value="HATPase_c"/>
    <property type="match status" value="1"/>
</dbReference>
<dbReference type="InterPro" id="IPR003594">
    <property type="entry name" value="HATPase_dom"/>
</dbReference>
<dbReference type="SUPFAM" id="SSF55874">
    <property type="entry name" value="ATPase domain of HSP90 chaperone/DNA topoisomerase II/histidine kinase"/>
    <property type="match status" value="1"/>
</dbReference>
<evidence type="ECO:0000256" key="1">
    <source>
        <dbReference type="ARBA" id="ARBA00000085"/>
    </source>
</evidence>
<dbReference type="InterPro" id="IPR005467">
    <property type="entry name" value="His_kinase_dom"/>
</dbReference>
<dbReference type="SUPFAM" id="SSF53850">
    <property type="entry name" value="Periplasmic binding protein-like II"/>
    <property type="match status" value="2"/>
</dbReference>
<evidence type="ECO:0000313" key="23">
    <source>
        <dbReference type="Proteomes" id="UP001167864"/>
    </source>
</evidence>
<evidence type="ECO:0000256" key="13">
    <source>
        <dbReference type="ARBA" id="ARBA00022989"/>
    </source>
</evidence>
<protein>
    <recommendedName>
        <fullName evidence="3">histidine kinase</fullName>
        <ecNumber evidence="3">2.7.13.3</ecNumber>
    </recommendedName>
</protein>
<feature type="modified residue" description="4-aspartylphosphate" evidence="17">
    <location>
        <position position="1024"/>
    </location>
</feature>
<dbReference type="Gene3D" id="3.40.50.2300">
    <property type="match status" value="1"/>
</dbReference>
<keyword evidence="15" id="KW-0472">Membrane</keyword>
<evidence type="ECO:0000256" key="12">
    <source>
        <dbReference type="ARBA" id="ARBA00022840"/>
    </source>
</evidence>
<keyword evidence="12" id="KW-0067">ATP-binding</keyword>
<accession>A0AAW7K7I2</accession>
<evidence type="ECO:0000259" key="20">
    <source>
        <dbReference type="PROSITE" id="PS50110"/>
    </source>
</evidence>
<proteinExistence type="predicted"/>
<dbReference type="InterPro" id="IPR036890">
    <property type="entry name" value="HATPase_C_sf"/>
</dbReference>
<reference evidence="22" key="1">
    <citation type="submission" date="2023-06" db="EMBL/GenBank/DDBJ databases">
        <authorList>
            <person name="Polev D.E."/>
            <person name="Saitova A.T."/>
            <person name="Bogumilchik E.A."/>
            <person name="Kokorina G.I."/>
            <person name="Voskresenskaia E.A."/>
        </authorList>
    </citation>
    <scope>NUCLEOTIDE SEQUENCE</scope>
    <source>
        <strain evidence="22">2145 StPb PI</strain>
    </source>
</reference>
<dbReference type="SUPFAM" id="SSF47226">
    <property type="entry name" value="Histidine-containing phosphotransfer domain, HPT domain"/>
    <property type="match status" value="1"/>
</dbReference>
<dbReference type="InterPro" id="IPR036641">
    <property type="entry name" value="HPT_dom_sf"/>
</dbReference>
<dbReference type="EMBL" id="JAUEHU010000005">
    <property type="protein sequence ID" value="MDN0086986.1"/>
    <property type="molecule type" value="Genomic_DNA"/>
</dbReference>
<dbReference type="InterPro" id="IPR001789">
    <property type="entry name" value="Sig_transdc_resp-reg_receiver"/>
</dbReference>
<dbReference type="InterPro" id="IPR004358">
    <property type="entry name" value="Sig_transdc_His_kin-like_C"/>
</dbReference>
<dbReference type="SUPFAM" id="SSF47384">
    <property type="entry name" value="Homodimeric domain of signal transducing histidine kinase"/>
    <property type="match status" value="1"/>
</dbReference>
<dbReference type="RefSeq" id="WP_289817753.1">
    <property type="nucleotide sequence ID" value="NZ_JAUEHU010000005.1"/>
</dbReference>
<evidence type="ECO:0000256" key="5">
    <source>
        <dbReference type="ARBA" id="ARBA00022519"/>
    </source>
</evidence>
<evidence type="ECO:0000256" key="16">
    <source>
        <dbReference type="PROSITE-ProRule" id="PRU00110"/>
    </source>
</evidence>
<dbReference type="PRINTS" id="PR00344">
    <property type="entry name" value="BCTRLSENSOR"/>
</dbReference>
<dbReference type="AlphaFoldDB" id="A0AAW7K7I2"/>
<evidence type="ECO:0000256" key="4">
    <source>
        <dbReference type="ARBA" id="ARBA00022475"/>
    </source>
</evidence>
<feature type="domain" description="HPt" evidence="21">
    <location>
        <begin position="1122"/>
        <end position="1227"/>
    </location>
</feature>
<keyword evidence="13" id="KW-1133">Transmembrane helix</keyword>
<dbReference type="GO" id="GO:0005886">
    <property type="term" value="C:plasma membrane"/>
    <property type="evidence" value="ECO:0007669"/>
    <property type="project" value="UniProtKB-SubCell"/>
</dbReference>
<dbReference type="PROSITE" id="PS50894">
    <property type="entry name" value="HPT"/>
    <property type="match status" value="1"/>
</dbReference>
<feature type="domain" description="Response regulatory" evidence="20">
    <location>
        <begin position="974"/>
        <end position="1091"/>
    </location>
</feature>
<dbReference type="Gene3D" id="3.30.565.10">
    <property type="entry name" value="Histidine kinase-like ATPase, C-terminal domain"/>
    <property type="match status" value="1"/>
</dbReference>
<dbReference type="CDD" id="cd16922">
    <property type="entry name" value="HATPase_EvgS-ArcB-TorS-like"/>
    <property type="match status" value="1"/>
</dbReference>
<keyword evidence="8" id="KW-0812">Transmembrane</keyword>
<dbReference type="Gene3D" id="3.30.450.20">
    <property type="entry name" value="PAS domain"/>
    <property type="match status" value="1"/>
</dbReference>
<dbReference type="GO" id="GO:0005524">
    <property type="term" value="F:ATP binding"/>
    <property type="evidence" value="ECO:0007669"/>
    <property type="project" value="UniProtKB-KW"/>
</dbReference>
<evidence type="ECO:0000259" key="19">
    <source>
        <dbReference type="PROSITE" id="PS50109"/>
    </source>
</evidence>
<evidence type="ECO:0000256" key="17">
    <source>
        <dbReference type="PROSITE-ProRule" id="PRU00169"/>
    </source>
</evidence>
<dbReference type="InterPro" id="IPR049871">
    <property type="entry name" value="BvgS-like_periplasmic2"/>
</dbReference>
<keyword evidence="9 18" id="KW-0732">Signal</keyword>
<dbReference type="SMART" id="SM00448">
    <property type="entry name" value="REC"/>
    <property type="match status" value="1"/>
</dbReference>
<comment type="catalytic activity">
    <reaction evidence="1">
        <text>ATP + protein L-histidine = ADP + protein N-phospho-L-histidine.</text>
        <dbReference type="EC" id="2.7.13.3"/>
    </reaction>
</comment>
<organism evidence="22 23">
    <name type="scientific">Yersinia nurmii</name>
    <dbReference type="NCBI Taxonomy" id="685706"/>
    <lineage>
        <taxon>Bacteria</taxon>
        <taxon>Pseudomonadati</taxon>
        <taxon>Pseudomonadota</taxon>
        <taxon>Gammaproteobacteria</taxon>
        <taxon>Enterobacterales</taxon>
        <taxon>Yersiniaceae</taxon>
        <taxon>Yersinia</taxon>
    </lineage>
</organism>
<dbReference type="Pfam" id="PF01627">
    <property type="entry name" value="Hpt"/>
    <property type="match status" value="1"/>
</dbReference>
<keyword evidence="14" id="KW-0902">Two-component regulatory system</keyword>
<dbReference type="CDD" id="cd00082">
    <property type="entry name" value="HisKA"/>
    <property type="match status" value="1"/>
</dbReference>
<dbReference type="SUPFAM" id="SSF52172">
    <property type="entry name" value="CheY-like"/>
    <property type="match status" value="1"/>
</dbReference>
<dbReference type="PANTHER" id="PTHR43047">
    <property type="entry name" value="TWO-COMPONENT HISTIDINE PROTEIN KINASE"/>
    <property type="match status" value="1"/>
</dbReference>
<evidence type="ECO:0000256" key="15">
    <source>
        <dbReference type="ARBA" id="ARBA00023136"/>
    </source>
</evidence>